<feature type="domain" description="Beta-Casp" evidence="14">
    <location>
        <begin position="343"/>
        <end position="465"/>
    </location>
</feature>
<feature type="region of interest" description="Disordered" evidence="12">
    <location>
        <begin position="958"/>
        <end position="982"/>
    </location>
</feature>
<feature type="region of interest" description="Disordered" evidence="12">
    <location>
        <begin position="818"/>
        <end position="871"/>
    </location>
</feature>
<dbReference type="STRING" id="1882483.A0A317XTW6"/>
<keyword evidence="17" id="KW-1185">Reference proteome</keyword>
<evidence type="ECO:0000259" key="15">
    <source>
        <dbReference type="SMART" id="SM01098"/>
    </source>
</evidence>
<dbReference type="SMART" id="SM00849">
    <property type="entry name" value="Lactamase_B"/>
    <property type="match status" value="1"/>
</dbReference>
<feature type="region of interest" description="Disordered" evidence="12">
    <location>
        <begin position="700"/>
        <end position="784"/>
    </location>
</feature>
<evidence type="ECO:0000256" key="8">
    <source>
        <dbReference type="ARBA" id="ARBA00023242"/>
    </source>
</evidence>
<sequence>MYGSANQSTVVGVERLVVVNASRPSKLLAACWLEPLHRLQLFHILFYSFSKLREVQYCTVTRSTLVCINVTTAMAPSVIPQTAAGGSALDPTGASSSSSSGDDQLTIEMLGAGQEVGRSCCVLKYKGKTVVCDTGVHPAFTGIAALPFIDELDWSTVDAVLITHFHLDHAAALTYIMEKTNFRDGNGKVYMTHPTKAVYRFLMSDFVRISNAGNDDNLFDENEMLASWRQIEAVDFHQDVSVSGGLRFTSYHAGHVLGACMFLIEIAGLRILYTGDFSREEDRHLVQAEIPPVRPDVLICESTYGTQTLEPRLDKEERFTSLIHQIVKRGGRVLLPVFVLGRAQELLLLLDEYWAAHPELHSIPIYYASSLAKKCISVYQTYIHTMNDNIRNRFNRRDNPFVFKHISNLRSLDKFDDRGPCVMMASPGFMQSGVSRELLERWAPDKRNGLIVSGYSVEGTMARNILNEPDEIVGMNGQKIPRRLSVDYISFSAHVDFAQNSRFIDEVKAQHIVLVHGEQNNMAKLRAALQAKYGSKSAAADVKIHTPRNCEPLVLKFRAERTAKAIGTIAAKAPAQGDVVDGLLVSKDFAYTILDPKDLTDFTGLSTSTIVQRQRVALAVGWEMVRWHLEGMYGRVQEGIDAEESLRTMRIMGAVDVRQSAKHELLIEWVSSVANDMVADSVIALLIGIDCAPSSVKLTMASHKHHHHHHHGHTHGEEEKEEKKTTGNDDVDDVDEATDDASEEAAEVHTPEDGQTVPLPTNPLSDSALATSTAATNKDSKPEVHRDSYTLAKMEHMAAFLEAHFGAVEELTIPASLDEDEDGDEGEHKDEDADQAQVDDIAVDNPPDESSNLAATTAHRKKEDDSQPKPNLAALFDGADRPALRVNLDEQEAVVDVENLVILATSSAFQSRVKHLCTLALRSFTSLSDAFLLPQQLGTSLFQGKHSQVADIPEFGTSSTLSLSPHSSSSSSLLNKRKFIEE</sequence>
<dbReference type="CDD" id="cd16292">
    <property type="entry name" value="CPSF3-like_MBL-fold"/>
    <property type="match status" value="1"/>
</dbReference>
<keyword evidence="6" id="KW-0255">Endonuclease</keyword>
<dbReference type="OrthoDB" id="10249535at2759"/>
<reference evidence="16 17" key="1">
    <citation type="journal article" date="2018" name="Mol. Biol. Evol.">
        <title>Broad Genomic Sampling Reveals a Smut Pathogenic Ancestry of the Fungal Clade Ustilaginomycotina.</title>
        <authorList>
            <person name="Kijpornyongpan T."/>
            <person name="Mondo S.J."/>
            <person name="Barry K."/>
            <person name="Sandor L."/>
            <person name="Lee J."/>
            <person name="Lipzen A."/>
            <person name="Pangilinan J."/>
            <person name="LaButti K."/>
            <person name="Hainaut M."/>
            <person name="Henrissat B."/>
            <person name="Grigoriev I.V."/>
            <person name="Spatafora J.W."/>
            <person name="Aime M.C."/>
        </authorList>
    </citation>
    <scope>NUCLEOTIDE SEQUENCE [LARGE SCALE GENOMIC DNA]</scope>
    <source>
        <strain evidence="16 17">MCA 3645</strain>
    </source>
</reference>
<dbReference type="Gene3D" id="3.40.50.10890">
    <property type="match status" value="1"/>
</dbReference>
<dbReference type="GO" id="GO:0004534">
    <property type="term" value="F:5'-3' RNA exonuclease activity"/>
    <property type="evidence" value="ECO:0007669"/>
    <property type="project" value="TreeGrafter"/>
</dbReference>
<dbReference type="Pfam" id="PF16661">
    <property type="entry name" value="Lactamase_B_6"/>
    <property type="match status" value="1"/>
</dbReference>
<dbReference type="PANTHER" id="PTHR11203:SF11">
    <property type="entry name" value="CLEAVAGE AND POLYADENYLATION SPECIFICITY FACTOR SUBUNIT 3"/>
    <property type="match status" value="1"/>
</dbReference>
<feature type="compositionally biased region" description="Low complexity" evidence="12">
    <location>
        <begin position="835"/>
        <end position="844"/>
    </location>
</feature>
<dbReference type="InterPro" id="IPR050698">
    <property type="entry name" value="MBL"/>
</dbReference>
<dbReference type="GO" id="GO:0004521">
    <property type="term" value="F:RNA endonuclease activity"/>
    <property type="evidence" value="ECO:0007669"/>
    <property type="project" value="TreeGrafter"/>
</dbReference>
<dbReference type="SMART" id="SM01098">
    <property type="entry name" value="CPSF73-100_C"/>
    <property type="match status" value="1"/>
</dbReference>
<comment type="subcellular location">
    <subcellularLocation>
        <location evidence="1">Nucleus</location>
    </subcellularLocation>
</comment>
<evidence type="ECO:0000256" key="3">
    <source>
        <dbReference type="ARBA" id="ARBA00018311"/>
    </source>
</evidence>
<evidence type="ECO:0000256" key="10">
    <source>
        <dbReference type="ARBA" id="ARBA00069466"/>
    </source>
</evidence>
<dbReference type="SUPFAM" id="SSF56281">
    <property type="entry name" value="Metallo-hydrolase/oxidoreductase"/>
    <property type="match status" value="1"/>
</dbReference>
<dbReference type="SMART" id="SM01027">
    <property type="entry name" value="Beta-Casp"/>
    <property type="match status" value="1"/>
</dbReference>
<evidence type="ECO:0000256" key="9">
    <source>
        <dbReference type="ARBA" id="ARBA00032592"/>
    </source>
</evidence>
<feature type="compositionally biased region" description="Low complexity" evidence="12">
    <location>
        <begin position="764"/>
        <end position="776"/>
    </location>
</feature>
<evidence type="ECO:0000259" key="14">
    <source>
        <dbReference type="SMART" id="SM01027"/>
    </source>
</evidence>
<name>A0A317XTW6_9BASI</name>
<dbReference type="EMBL" id="KZ819192">
    <property type="protein sequence ID" value="PWZ00799.1"/>
    <property type="molecule type" value="Genomic_DNA"/>
</dbReference>
<dbReference type="Proteomes" id="UP000246740">
    <property type="component" value="Unassembled WGS sequence"/>
</dbReference>
<dbReference type="Pfam" id="PF11718">
    <property type="entry name" value="CPSF73-100_C"/>
    <property type="match status" value="2"/>
</dbReference>
<feature type="compositionally biased region" description="Basic and acidic residues" evidence="12">
    <location>
        <begin position="714"/>
        <end position="727"/>
    </location>
</feature>
<dbReference type="GO" id="GO:0006398">
    <property type="term" value="P:mRNA 3'-end processing by stem-loop binding and cleavage"/>
    <property type="evidence" value="ECO:0007669"/>
    <property type="project" value="TreeGrafter"/>
</dbReference>
<evidence type="ECO:0000256" key="4">
    <source>
        <dbReference type="ARBA" id="ARBA00022664"/>
    </source>
</evidence>
<dbReference type="Gene3D" id="3.60.15.10">
    <property type="entry name" value="Ribonuclease Z/Hydroxyacylglutathione hydrolase-like"/>
    <property type="match status" value="1"/>
</dbReference>
<keyword evidence="4" id="KW-0507">mRNA processing</keyword>
<keyword evidence="5" id="KW-0540">Nuclease</keyword>
<feature type="compositionally biased region" description="Low complexity" evidence="12">
    <location>
        <begin position="958"/>
        <end position="974"/>
    </location>
</feature>
<dbReference type="FunFam" id="3.40.50.10890:FF:000001">
    <property type="entry name" value="Cleavage and polyadenylation specificity factor subunit 3"/>
    <property type="match status" value="1"/>
</dbReference>
<evidence type="ECO:0000256" key="11">
    <source>
        <dbReference type="ARBA" id="ARBA00075008"/>
    </source>
</evidence>
<proteinExistence type="inferred from homology"/>
<evidence type="ECO:0000313" key="17">
    <source>
        <dbReference type="Proteomes" id="UP000246740"/>
    </source>
</evidence>
<dbReference type="InterPro" id="IPR021718">
    <property type="entry name" value="CPSF73-100_C"/>
</dbReference>
<dbReference type="InterPro" id="IPR036866">
    <property type="entry name" value="RibonucZ/Hydroxyglut_hydro"/>
</dbReference>
<dbReference type="InterPro" id="IPR001279">
    <property type="entry name" value="Metallo-B-lactamas"/>
</dbReference>
<evidence type="ECO:0000256" key="12">
    <source>
        <dbReference type="SAM" id="MobiDB-lite"/>
    </source>
</evidence>
<feature type="compositionally biased region" description="Basic residues" evidence="12">
    <location>
        <begin position="702"/>
        <end position="713"/>
    </location>
</feature>
<evidence type="ECO:0000256" key="7">
    <source>
        <dbReference type="ARBA" id="ARBA00022801"/>
    </source>
</evidence>
<dbReference type="Pfam" id="PF07521">
    <property type="entry name" value="RMMBL"/>
    <property type="match status" value="1"/>
</dbReference>
<organism evidence="16 17">
    <name type="scientific">Testicularia cyperi</name>
    <dbReference type="NCBI Taxonomy" id="1882483"/>
    <lineage>
        <taxon>Eukaryota</taxon>
        <taxon>Fungi</taxon>
        <taxon>Dikarya</taxon>
        <taxon>Basidiomycota</taxon>
        <taxon>Ustilaginomycotina</taxon>
        <taxon>Ustilaginomycetes</taxon>
        <taxon>Ustilaginales</taxon>
        <taxon>Anthracoideaceae</taxon>
        <taxon>Testicularia</taxon>
    </lineage>
</organism>
<dbReference type="PANTHER" id="PTHR11203">
    <property type="entry name" value="CLEAVAGE AND POLYADENYLATION SPECIFICITY FACTOR FAMILY MEMBER"/>
    <property type="match status" value="1"/>
</dbReference>
<evidence type="ECO:0000259" key="13">
    <source>
        <dbReference type="SMART" id="SM00849"/>
    </source>
</evidence>
<evidence type="ECO:0000256" key="6">
    <source>
        <dbReference type="ARBA" id="ARBA00022759"/>
    </source>
</evidence>
<keyword evidence="8" id="KW-0539">Nucleus</keyword>
<accession>A0A317XTW6</accession>
<dbReference type="Pfam" id="PF10996">
    <property type="entry name" value="Beta-Casp"/>
    <property type="match status" value="1"/>
</dbReference>
<dbReference type="GO" id="GO:0005847">
    <property type="term" value="C:mRNA cleavage and polyadenylation specificity factor complex"/>
    <property type="evidence" value="ECO:0007669"/>
    <property type="project" value="TreeGrafter"/>
</dbReference>
<feature type="domain" description="Pre-mRNA 3'-end-processing endonuclease polyadenylation factor C-term" evidence="15">
    <location>
        <begin position="576"/>
        <end position="927"/>
    </location>
</feature>
<dbReference type="InParanoid" id="A0A317XTW6"/>
<comment type="similarity">
    <text evidence="2">Belongs to the metallo-beta-lactamase superfamily. RNA-metabolizing metallo-beta-lactamase-like family. CPSF2/YSH1 subfamily.</text>
</comment>
<dbReference type="InterPro" id="IPR011108">
    <property type="entry name" value="RMMBL"/>
</dbReference>
<dbReference type="FunCoup" id="A0A317XTW6">
    <property type="interactions" value="603"/>
</dbReference>
<evidence type="ECO:0000256" key="5">
    <source>
        <dbReference type="ARBA" id="ARBA00022722"/>
    </source>
</evidence>
<protein>
    <recommendedName>
        <fullName evidence="3">Endoribonuclease YSH1</fullName>
    </recommendedName>
    <alternativeName>
        <fullName evidence="10">Endoribonuclease ysh1</fullName>
    </alternativeName>
    <alternativeName>
        <fullName evidence="9 11">mRNA 3'-end-processing protein YSH1</fullName>
    </alternativeName>
</protein>
<feature type="domain" description="Metallo-beta-lactamase" evidence="13">
    <location>
        <begin position="117"/>
        <end position="324"/>
    </location>
</feature>
<feature type="compositionally biased region" description="Acidic residues" evidence="12">
    <location>
        <begin position="729"/>
        <end position="745"/>
    </location>
</feature>
<dbReference type="GO" id="GO:0003723">
    <property type="term" value="F:RNA binding"/>
    <property type="evidence" value="ECO:0007669"/>
    <property type="project" value="TreeGrafter"/>
</dbReference>
<evidence type="ECO:0000256" key="2">
    <source>
        <dbReference type="ARBA" id="ARBA00010624"/>
    </source>
</evidence>
<dbReference type="InterPro" id="IPR022712">
    <property type="entry name" value="Beta_Casp"/>
</dbReference>
<evidence type="ECO:0000256" key="1">
    <source>
        <dbReference type="ARBA" id="ARBA00004123"/>
    </source>
</evidence>
<gene>
    <name evidence="16" type="ORF">BCV70DRAFT_206207</name>
</gene>
<keyword evidence="7" id="KW-0378">Hydrolase</keyword>
<dbReference type="AlphaFoldDB" id="A0A317XTW6"/>
<evidence type="ECO:0000313" key="16">
    <source>
        <dbReference type="EMBL" id="PWZ00799.1"/>
    </source>
</evidence>